<protein>
    <submittedName>
        <fullName evidence="3">Uncharacterized protein</fullName>
    </submittedName>
</protein>
<evidence type="ECO:0000313" key="3">
    <source>
        <dbReference type="EMBL" id="KAG0454215.1"/>
    </source>
</evidence>
<keyword evidence="2" id="KW-1133">Transmembrane helix</keyword>
<evidence type="ECO:0000256" key="1">
    <source>
        <dbReference type="SAM" id="MobiDB-lite"/>
    </source>
</evidence>
<dbReference type="EMBL" id="JADCNM010000014">
    <property type="protein sequence ID" value="KAG0454215.1"/>
    <property type="molecule type" value="Genomic_DNA"/>
</dbReference>
<evidence type="ECO:0000313" key="4">
    <source>
        <dbReference type="Proteomes" id="UP000639772"/>
    </source>
</evidence>
<comment type="caution">
    <text evidence="3">The sequence shown here is derived from an EMBL/GenBank/DDBJ whole genome shotgun (WGS) entry which is preliminary data.</text>
</comment>
<dbReference type="AlphaFoldDB" id="A0A835PKS1"/>
<feature type="compositionally biased region" description="Basic and acidic residues" evidence="1">
    <location>
        <begin position="8"/>
        <end position="19"/>
    </location>
</feature>
<name>A0A835PKS1_VANPL</name>
<feature type="transmembrane region" description="Helical" evidence="2">
    <location>
        <begin position="135"/>
        <end position="156"/>
    </location>
</feature>
<feature type="region of interest" description="Disordered" evidence="1">
    <location>
        <begin position="1"/>
        <end position="101"/>
    </location>
</feature>
<keyword evidence="2" id="KW-0812">Transmembrane</keyword>
<dbReference type="Proteomes" id="UP000639772">
    <property type="component" value="Unassembled WGS sequence"/>
</dbReference>
<organism evidence="3 4">
    <name type="scientific">Vanilla planifolia</name>
    <name type="common">Vanilla</name>
    <dbReference type="NCBI Taxonomy" id="51239"/>
    <lineage>
        <taxon>Eukaryota</taxon>
        <taxon>Viridiplantae</taxon>
        <taxon>Streptophyta</taxon>
        <taxon>Embryophyta</taxon>
        <taxon>Tracheophyta</taxon>
        <taxon>Spermatophyta</taxon>
        <taxon>Magnoliopsida</taxon>
        <taxon>Liliopsida</taxon>
        <taxon>Asparagales</taxon>
        <taxon>Orchidaceae</taxon>
        <taxon>Vanilloideae</taxon>
        <taxon>Vanilleae</taxon>
        <taxon>Vanilla</taxon>
    </lineage>
</organism>
<sequence length="157" mass="17153">MVVSGGGEKPEAVERRGAEVLEDGEEFRETTGKGETLGEGVEERRMGRRGAGRVGDERAEEGEGGVSGGGRSEGLRGDEGVDEGVLGRGNGVDGSWERRRRRRKSISLARWMYRANPDTPPAVAAEEDKQRRSGMVMVVWTFGWSFGSIFFSVRFAN</sequence>
<accession>A0A835PKS1</accession>
<keyword evidence="2" id="KW-0472">Membrane</keyword>
<proteinExistence type="predicted"/>
<reference evidence="3 4" key="1">
    <citation type="journal article" date="2020" name="Nat. Food">
        <title>A phased Vanilla planifolia genome enables genetic improvement of flavour and production.</title>
        <authorList>
            <person name="Hasing T."/>
            <person name="Tang H."/>
            <person name="Brym M."/>
            <person name="Khazi F."/>
            <person name="Huang T."/>
            <person name="Chambers A.H."/>
        </authorList>
    </citation>
    <scope>NUCLEOTIDE SEQUENCE [LARGE SCALE GENOMIC DNA]</scope>
    <source>
        <tissue evidence="3">Leaf</tissue>
    </source>
</reference>
<gene>
    <name evidence="3" type="ORF">HPP92_025519</name>
</gene>
<evidence type="ECO:0000256" key="2">
    <source>
        <dbReference type="SAM" id="Phobius"/>
    </source>
</evidence>